<keyword evidence="6 8" id="KW-0315">Glutamine amidotransferase</keyword>
<accession>A0A1X7FQL9</accession>
<evidence type="ECO:0000256" key="1">
    <source>
        <dbReference type="ARBA" id="ARBA00005187"/>
    </source>
</evidence>
<keyword evidence="8" id="KW-0028">Amino-acid biosynthesis</keyword>
<reference evidence="12" key="1">
    <citation type="submission" date="2017-04" db="EMBL/GenBank/DDBJ databases">
        <authorList>
            <person name="Varghese N."/>
            <person name="Submissions S."/>
        </authorList>
    </citation>
    <scope>NUCLEOTIDE SEQUENCE [LARGE SCALE GENOMIC DNA]</scope>
    <source>
        <strain evidence="12">Ballard 720</strain>
    </source>
</reference>
<evidence type="ECO:0000256" key="4">
    <source>
        <dbReference type="ARBA" id="ARBA00022741"/>
    </source>
</evidence>
<dbReference type="AlphaFoldDB" id="A0A1X7FQL9"/>
<keyword evidence="8" id="KW-0061">Asparagine biosynthesis</keyword>
<evidence type="ECO:0000256" key="5">
    <source>
        <dbReference type="ARBA" id="ARBA00022840"/>
    </source>
</evidence>
<dbReference type="NCBIfam" id="TIGR01536">
    <property type="entry name" value="asn_synth_AEB"/>
    <property type="match status" value="1"/>
</dbReference>
<dbReference type="GO" id="GO:0006529">
    <property type="term" value="P:asparagine biosynthetic process"/>
    <property type="evidence" value="ECO:0007669"/>
    <property type="project" value="UniProtKB-KW"/>
</dbReference>
<evidence type="ECO:0000256" key="6">
    <source>
        <dbReference type="ARBA" id="ARBA00022962"/>
    </source>
</evidence>
<dbReference type="InterPro" id="IPR029055">
    <property type="entry name" value="Ntn_hydrolases_N"/>
</dbReference>
<dbReference type="InterPro" id="IPR001962">
    <property type="entry name" value="Asn_synthase"/>
</dbReference>
<evidence type="ECO:0000256" key="3">
    <source>
        <dbReference type="ARBA" id="ARBA00012737"/>
    </source>
</evidence>
<evidence type="ECO:0000256" key="2">
    <source>
        <dbReference type="ARBA" id="ARBA00005752"/>
    </source>
</evidence>
<evidence type="ECO:0000256" key="9">
    <source>
        <dbReference type="PIRSR" id="PIRSR001589-2"/>
    </source>
</evidence>
<feature type="domain" description="Glutamine amidotransferase type-2" evidence="10">
    <location>
        <begin position="2"/>
        <end position="213"/>
    </location>
</feature>
<keyword evidence="4 9" id="KW-0547">Nucleotide-binding</keyword>
<proteinExistence type="inferred from homology"/>
<dbReference type="GeneID" id="95553476"/>
<dbReference type="SUPFAM" id="SSF52402">
    <property type="entry name" value="Adenine nucleotide alpha hydrolases-like"/>
    <property type="match status" value="1"/>
</dbReference>
<dbReference type="CDD" id="cd00712">
    <property type="entry name" value="AsnB"/>
    <property type="match status" value="1"/>
</dbReference>
<evidence type="ECO:0000256" key="8">
    <source>
        <dbReference type="PIRSR" id="PIRSR001589-1"/>
    </source>
</evidence>
<evidence type="ECO:0000313" key="11">
    <source>
        <dbReference type="EMBL" id="SMF56533.1"/>
    </source>
</evidence>
<name>A0A1X7FQL9_TRICW</name>
<evidence type="ECO:0000313" key="12">
    <source>
        <dbReference type="Proteomes" id="UP000192911"/>
    </source>
</evidence>
<dbReference type="OrthoDB" id="9763290at2"/>
<dbReference type="InterPro" id="IPR006426">
    <property type="entry name" value="Asn_synth_AEB"/>
</dbReference>
<dbReference type="PANTHER" id="PTHR43284:SF1">
    <property type="entry name" value="ASPARAGINE SYNTHETASE"/>
    <property type="match status" value="1"/>
</dbReference>
<dbReference type="InterPro" id="IPR033738">
    <property type="entry name" value="AsnB_N"/>
</dbReference>
<dbReference type="SUPFAM" id="SSF56235">
    <property type="entry name" value="N-terminal nucleophile aminohydrolases (Ntn hydrolases)"/>
    <property type="match status" value="1"/>
</dbReference>
<dbReference type="GO" id="GO:0005524">
    <property type="term" value="F:ATP binding"/>
    <property type="evidence" value="ECO:0007669"/>
    <property type="project" value="UniProtKB-KW"/>
</dbReference>
<dbReference type="Proteomes" id="UP000192911">
    <property type="component" value="Unassembled WGS sequence"/>
</dbReference>
<dbReference type="Gene3D" id="3.60.20.10">
    <property type="entry name" value="Glutamine Phosphoribosylpyrophosphate, subunit 1, domain 1"/>
    <property type="match status" value="1"/>
</dbReference>
<dbReference type="PROSITE" id="PS51278">
    <property type="entry name" value="GATASE_TYPE_2"/>
    <property type="match status" value="1"/>
</dbReference>
<dbReference type="InterPro" id="IPR051786">
    <property type="entry name" value="ASN_synthetase/amidase"/>
</dbReference>
<keyword evidence="12" id="KW-1185">Reference proteome</keyword>
<keyword evidence="5 9" id="KW-0067">ATP-binding</keyword>
<evidence type="ECO:0000259" key="10">
    <source>
        <dbReference type="PROSITE" id="PS51278"/>
    </source>
</evidence>
<organism evidence="11 12">
    <name type="scientific">Trinickia caryophylli</name>
    <name type="common">Paraburkholderia caryophylli</name>
    <dbReference type="NCBI Taxonomy" id="28094"/>
    <lineage>
        <taxon>Bacteria</taxon>
        <taxon>Pseudomonadati</taxon>
        <taxon>Pseudomonadota</taxon>
        <taxon>Betaproteobacteria</taxon>
        <taxon>Burkholderiales</taxon>
        <taxon>Burkholderiaceae</taxon>
        <taxon>Trinickia</taxon>
    </lineage>
</organism>
<dbReference type="PIRSF" id="PIRSF001589">
    <property type="entry name" value="Asn_synthetase_glu-h"/>
    <property type="match status" value="1"/>
</dbReference>
<protein>
    <recommendedName>
        <fullName evidence="3">asparagine synthase (glutamine-hydrolyzing)</fullName>
        <ecNumber evidence="3">6.3.5.4</ecNumber>
    </recommendedName>
</protein>
<feature type="binding site" evidence="9">
    <location>
        <position position="100"/>
    </location>
    <ligand>
        <name>L-glutamine</name>
        <dbReference type="ChEBI" id="CHEBI:58359"/>
    </ligand>
</feature>
<sequence>MCGIAGAVCFDGLPSRAHRIVGEMTSAVSRRGPDGEGAYRDRYVALGHRRLAIVDVAGGRQPFCNEDCTVAVVFNGEIYNHRALRTALLKLGHRLSSNCDGEVIAHLYEEHGDAFLKHIAGMFALALYDRRRGRLILARDRTGEKPLYYARMGAVLYFASTTKALLHACRSSLSLCRQGLLGYFAHTQPIAPATIFEQFSKLPAGHFLAIGPGNASEIRPYWLLSYCRKAHMSPGEAREALDCVLREAVSSCLDSDYPLALTLSGGIDSSLVLSYAVDTPEKAPPSCHTLGAHEEDEEFARADAVARQFGLAAQRFCIIGTSYPDMVEALRAFDEPLNVYDGVYLLQHSRYIARTHRVALTGNGADELFGGYDSYLAWGAPPHASDSPAPDPRRSIELMLASAIEGDAAQLYGAAMSRFAREYDVAAHMSCMHAVAEYDTAVDARLCYDLFLGMSHCASLGDTVGMSFGLEYRSPFLHPSVVEFAAALPGYAKLCSLSRATKVVLRAVAQRRIPGISAHAPKLGCGQHIDRYALMRAAWRPDIESALRRHRPLLASYVEPAKAQMLWSSFCDGRTGVEADRRVLKLVMFVAWLDAHSHLF</sequence>
<dbReference type="EMBL" id="FXAH01000010">
    <property type="protein sequence ID" value="SMF56533.1"/>
    <property type="molecule type" value="Genomic_DNA"/>
</dbReference>
<dbReference type="Pfam" id="PF13537">
    <property type="entry name" value="GATase_7"/>
    <property type="match status" value="1"/>
</dbReference>
<gene>
    <name evidence="11" type="ORF">SAMN06295900_110158</name>
</gene>
<dbReference type="CDD" id="cd01991">
    <property type="entry name" value="Asn_synthase_B_C"/>
    <property type="match status" value="1"/>
</dbReference>
<dbReference type="PANTHER" id="PTHR43284">
    <property type="entry name" value="ASPARAGINE SYNTHETASE (GLUTAMINE-HYDROLYZING)"/>
    <property type="match status" value="1"/>
</dbReference>
<dbReference type="InterPro" id="IPR017932">
    <property type="entry name" value="GATase_2_dom"/>
</dbReference>
<dbReference type="GO" id="GO:0005829">
    <property type="term" value="C:cytosol"/>
    <property type="evidence" value="ECO:0007669"/>
    <property type="project" value="TreeGrafter"/>
</dbReference>
<dbReference type="STRING" id="28094.SAMN06295900_110158"/>
<feature type="active site" description="For GATase activity" evidence="8">
    <location>
        <position position="2"/>
    </location>
</feature>
<comment type="similarity">
    <text evidence="2">Belongs to the asparagine synthetase family.</text>
</comment>
<comment type="pathway">
    <text evidence="1">Amino-acid biosynthesis; L-asparagine biosynthesis; L-asparagine from L-aspartate (L-Gln route): step 1/1.</text>
</comment>
<dbReference type="Pfam" id="PF00733">
    <property type="entry name" value="Asn_synthase"/>
    <property type="match status" value="1"/>
</dbReference>
<dbReference type="EC" id="6.3.5.4" evidence="3"/>
<comment type="catalytic activity">
    <reaction evidence="7">
        <text>L-aspartate + L-glutamine + ATP + H2O = L-asparagine + L-glutamate + AMP + diphosphate + H(+)</text>
        <dbReference type="Rhea" id="RHEA:12228"/>
        <dbReference type="ChEBI" id="CHEBI:15377"/>
        <dbReference type="ChEBI" id="CHEBI:15378"/>
        <dbReference type="ChEBI" id="CHEBI:29985"/>
        <dbReference type="ChEBI" id="CHEBI:29991"/>
        <dbReference type="ChEBI" id="CHEBI:30616"/>
        <dbReference type="ChEBI" id="CHEBI:33019"/>
        <dbReference type="ChEBI" id="CHEBI:58048"/>
        <dbReference type="ChEBI" id="CHEBI:58359"/>
        <dbReference type="ChEBI" id="CHEBI:456215"/>
        <dbReference type="EC" id="6.3.5.4"/>
    </reaction>
</comment>
<dbReference type="GO" id="GO:0004066">
    <property type="term" value="F:asparagine synthase (glutamine-hydrolyzing) activity"/>
    <property type="evidence" value="ECO:0007669"/>
    <property type="project" value="UniProtKB-EC"/>
</dbReference>
<dbReference type="InterPro" id="IPR014729">
    <property type="entry name" value="Rossmann-like_a/b/a_fold"/>
</dbReference>
<dbReference type="Gene3D" id="3.40.50.620">
    <property type="entry name" value="HUPs"/>
    <property type="match status" value="1"/>
</dbReference>
<evidence type="ECO:0000256" key="7">
    <source>
        <dbReference type="ARBA" id="ARBA00048741"/>
    </source>
</evidence>
<dbReference type="RefSeq" id="WP_085228883.1">
    <property type="nucleotide sequence ID" value="NZ_BSQD01000007.1"/>
</dbReference>